<keyword evidence="2" id="KW-1185">Reference proteome</keyword>
<protein>
    <submittedName>
        <fullName evidence="1">Uncharacterized protein</fullName>
    </submittedName>
</protein>
<evidence type="ECO:0000313" key="1">
    <source>
        <dbReference type="EMBL" id="KAK9133033.1"/>
    </source>
</evidence>
<dbReference type="EMBL" id="JBBNAG010000005">
    <property type="protein sequence ID" value="KAK9133033.1"/>
    <property type="molecule type" value="Genomic_DNA"/>
</dbReference>
<sequence length="59" mass="6728">MSNAYLTLLTILSKLSEAFLHKNIRLSTASDRRIEKGGVTTYFPFKAVARRRSSSSWLH</sequence>
<dbReference type="Proteomes" id="UP001419268">
    <property type="component" value="Unassembled WGS sequence"/>
</dbReference>
<reference evidence="1 2" key="1">
    <citation type="submission" date="2024-01" db="EMBL/GenBank/DDBJ databases">
        <title>Genome assemblies of Stephania.</title>
        <authorList>
            <person name="Yang L."/>
        </authorList>
    </citation>
    <scope>NUCLEOTIDE SEQUENCE [LARGE SCALE GENOMIC DNA]</scope>
    <source>
        <strain evidence="1">JXDWG</strain>
        <tissue evidence="1">Leaf</tissue>
    </source>
</reference>
<dbReference type="AlphaFoldDB" id="A0AAP0JFD1"/>
<gene>
    <name evidence="1" type="ORF">Scep_012561</name>
</gene>
<organism evidence="1 2">
    <name type="scientific">Stephania cephalantha</name>
    <dbReference type="NCBI Taxonomy" id="152367"/>
    <lineage>
        <taxon>Eukaryota</taxon>
        <taxon>Viridiplantae</taxon>
        <taxon>Streptophyta</taxon>
        <taxon>Embryophyta</taxon>
        <taxon>Tracheophyta</taxon>
        <taxon>Spermatophyta</taxon>
        <taxon>Magnoliopsida</taxon>
        <taxon>Ranunculales</taxon>
        <taxon>Menispermaceae</taxon>
        <taxon>Menispermoideae</taxon>
        <taxon>Cissampelideae</taxon>
        <taxon>Stephania</taxon>
    </lineage>
</organism>
<name>A0AAP0JFD1_9MAGN</name>
<comment type="caution">
    <text evidence="1">The sequence shown here is derived from an EMBL/GenBank/DDBJ whole genome shotgun (WGS) entry which is preliminary data.</text>
</comment>
<evidence type="ECO:0000313" key="2">
    <source>
        <dbReference type="Proteomes" id="UP001419268"/>
    </source>
</evidence>
<proteinExistence type="predicted"/>
<accession>A0AAP0JFD1</accession>